<dbReference type="AlphaFoldDB" id="A0A1F7UWV2"/>
<proteinExistence type="predicted"/>
<dbReference type="Proteomes" id="UP000176846">
    <property type="component" value="Unassembled WGS sequence"/>
</dbReference>
<gene>
    <name evidence="1" type="ORF">A2936_05545</name>
</gene>
<name>A0A1F7UWV2_9BACT</name>
<organism evidence="1 2">
    <name type="scientific">Candidatus Uhrbacteria bacterium RIFCSPLOWO2_01_FULL_47_25</name>
    <dbReference type="NCBI Taxonomy" id="1802402"/>
    <lineage>
        <taxon>Bacteria</taxon>
        <taxon>Candidatus Uhriibacteriota</taxon>
    </lineage>
</organism>
<sequence length="65" mass="7529">MLFDSHAHAHFNAYKNDSDAVIRRALVSPQGKVNALNFSIMSKFYTNLSENFKVNIQYDILIFDF</sequence>
<comment type="caution">
    <text evidence="1">The sequence shown here is derived from an EMBL/GenBank/DDBJ whole genome shotgun (WGS) entry which is preliminary data.</text>
</comment>
<reference evidence="1 2" key="1">
    <citation type="journal article" date="2016" name="Nat. Commun.">
        <title>Thousands of microbial genomes shed light on interconnected biogeochemical processes in an aquifer system.</title>
        <authorList>
            <person name="Anantharaman K."/>
            <person name="Brown C.T."/>
            <person name="Hug L.A."/>
            <person name="Sharon I."/>
            <person name="Castelle C.J."/>
            <person name="Probst A.J."/>
            <person name="Thomas B.C."/>
            <person name="Singh A."/>
            <person name="Wilkins M.J."/>
            <person name="Karaoz U."/>
            <person name="Brodie E.L."/>
            <person name="Williams K.H."/>
            <person name="Hubbard S.S."/>
            <person name="Banfield J.F."/>
        </authorList>
    </citation>
    <scope>NUCLEOTIDE SEQUENCE [LARGE SCALE GENOMIC DNA]</scope>
</reference>
<dbReference type="EMBL" id="MGEK01000008">
    <property type="protein sequence ID" value="OGL82770.1"/>
    <property type="molecule type" value="Genomic_DNA"/>
</dbReference>
<accession>A0A1F7UWV2</accession>
<evidence type="ECO:0000313" key="1">
    <source>
        <dbReference type="EMBL" id="OGL82770.1"/>
    </source>
</evidence>
<evidence type="ECO:0000313" key="2">
    <source>
        <dbReference type="Proteomes" id="UP000176846"/>
    </source>
</evidence>
<protein>
    <submittedName>
        <fullName evidence="1">Uncharacterized protein</fullName>
    </submittedName>
</protein>